<keyword evidence="9" id="KW-1133">Transmembrane helix</keyword>
<evidence type="ECO:0000256" key="5">
    <source>
        <dbReference type="ARBA" id="ARBA00023004"/>
    </source>
</evidence>
<dbReference type="EMBL" id="CAEY01000837">
    <property type="status" value="NOT_ANNOTATED_CDS"/>
    <property type="molecule type" value="Genomic_DNA"/>
</dbReference>
<dbReference type="SUPFAM" id="SSF48264">
    <property type="entry name" value="Cytochrome P450"/>
    <property type="match status" value="1"/>
</dbReference>
<dbReference type="OrthoDB" id="6507093at2759"/>
<proteinExistence type="inferred from homology"/>
<dbReference type="eggNOG" id="KOG0156">
    <property type="taxonomic scope" value="Eukaryota"/>
</dbReference>
<dbReference type="Gene3D" id="1.10.630.10">
    <property type="entry name" value="Cytochrome P450"/>
    <property type="match status" value="1"/>
</dbReference>
<dbReference type="PROSITE" id="PS00086">
    <property type="entry name" value="CYTOCHROME_P450"/>
    <property type="match status" value="1"/>
</dbReference>
<keyword evidence="9" id="KW-0812">Transmembrane</keyword>
<feature type="transmembrane region" description="Helical" evidence="9">
    <location>
        <begin position="12"/>
        <end position="30"/>
    </location>
</feature>
<dbReference type="GO" id="GO:0020037">
    <property type="term" value="F:heme binding"/>
    <property type="evidence" value="ECO:0007669"/>
    <property type="project" value="InterPro"/>
</dbReference>
<keyword evidence="6 8" id="KW-0503">Monooxygenase</keyword>
<gene>
    <name evidence="10" type="primary">107371757</name>
</gene>
<evidence type="ECO:0000256" key="7">
    <source>
        <dbReference type="PIRSR" id="PIRSR602401-1"/>
    </source>
</evidence>
<evidence type="ECO:0000313" key="11">
    <source>
        <dbReference type="Proteomes" id="UP000015104"/>
    </source>
</evidence>
<dbReference type="GO" id="GO:0016712">
    <property type="term" value="F:oxidoreductase activity, acting on paired donors, with incorporation or reduction of molecular oxygen, reduced flavin or flavoprotein as one donor, and incorporation of one atom of oxygen"/>
    <property type="evidence" value="ECO:0007669"/>
    <property type="project" value="TreeGrafter"/>
</dbReference>
<dbReference type="AlphaFoldDB" id="T1JY18"/>
<dbReference type="KEGG" id="tut:107371757"/>
<keyword evidence="3 7" id="KW-0479">Metal-binding</keyword>
<comment type="similarity">
    <text evidence="2 8">Belongs to the cytochrome P450 family.</text>
</comment>
<keyword evidence="7 8" id="KW-0349">Heme</keyword>
<sequence>MFLTNYFVFSQPLYSIATGLIFLFVFNFLVTTIKRLFRLPPGPWGLPIVGYYPFLKDESYLQFDSLSKKYGPVYSLKLGQHDVVVICDWDHLKLAFADESLLAKPHELFFEGIIKYPSFAEMSGDDWRFHRRVSLHVLRDLGLGTSKMEEAIRREIKQFLPTIGEGKVDFFTKLLPSVSNNISILLFGHNFSYSDPYKIGLDENMDRVNQTFQFAGLSTFLPWLVKIATALGMFRVSVISKHVHAVEDLLQKEIDKHQSESRVNEIEDYIDGYLVEQKNRQNKDRNDEMFSMGVLRRNLTAFFAAGSDTVTSTLSWAMMYLIYYPEYQDKIRAEIADVIGFDREPVYTDRNRMPFTMAFLYEAQRIGSVIAVNLLRRASRDTKIGKYNIPKDTIVIFNLWSIHRDPKLWPEPEKFDANRYLSEDGSKAIKPPYLVPFSGGKRICLGEGLANVELFLYLVNILQRYQVRYDPSIKLSLEATFGVSRRPKHLPPLIFEKLTKF</sequence>
<dbReference type="InterPro" id="IPR050182">
    <property type="entry name" value="Cytochrome_P450_fam2"/>
</dbReference>
<keyword evidence="9" id="KW-0472">Membrane</keyword>
<dbReference type="InterPro" id="IPR036396">
    <property type="entry name" value="Cyt_P450_sf"/>
</dbReference>
<dbReference type="PRINTS" id="PR00463">
    <property type="entry name" value="EP450I"/>
</dbReference>
<reference evidence="10" key="2">
    <citation type="submission" date="2015-06" db="UniProtKB">
        <authorList>
            <consortium name="EnsemblMetazoa"/>
        </authorList>
    </citation>
    <scope>IDENTIFICATION</scope>
</reference>
<keyword evidence="11" id="KW-1185">Reference proteome</keyword>
<accession>T1JY18</accession>
<reference evidence="11" key="1">
    <citation type="submission" date="2011-08" db="EMBL/GenBank/DDBJ databases">
        <authorList>
            <person name="Rombauts S."/>
        </authorList>
    </citation>
    <scope>NUCLEOTIDE SEQUENCE</scope>
    <source>
        <strain evidence="11">London</strain>
    </source>
</reference>
<name>T1JY18_TETUR</name>
<keyword evidence="5 7" id="KW-0408">Iron</keyword>
<evidence type="ECO:0000256" key="9">
    <source>
        <dbReference type="SAM" id="Phobius"/>
    </source>
</evidence>
<feature type="binding site" description="axial binding residue" evidence="7">
    <location>
        <position position="444"/>
    </location>
    <ligand>
        <name>heme</name>
        <dbReference type="ChEBI" id="CHEBI:30413"/>
    </ligand>
    <ligandPart>
        <name>Fe</name>
        <dbReference type="ChEBI" id="CHEBI:18248"/>
    </ligandPart>
</feature>
<keyword evidence="4 8" id="KW-0560">Oxidoreductase</keyword>
<evidence type="ECO:0008006" key="12">
    <source>
        <dbReference type="Google" id="ProtNLM"/>
    </source>
</evidence>
<dbReference type="HOGENOM" id="CLU_001570_22_0_1"/>
<protein>
    <recommendedName>
        <fullName evidence="12">Cytochrome P450</fullName>
    </recommendedName>
</protein>
<dbReference type="EnsemblMetazoa" id="tetur02g14020.1">
    <property type="protein sequence ID" value="tetur02g14020.1"/>
    <property type="gene ID" value="tetur02g14020"/>
</dbReference>
<dbReference type="PANTHER" id="PTHR24300">
    <property type="entry name" value="CYTOCHROME P450 508A4-RELATED"/>
    <property type="match status" value="1"/>
</dbReference>
<dbReference type="STRING" id="32264.T1JY18"/>
<evidence type="ECO:0000313" key="10">
    <source>
        <dbReference type="EnsemblMetazoa" id="tetur02g14020.1"/>
    </source>
</evidence>
<organism evidence="10 11">
    <name type="scientific">Tetranychus urticae</name>
    <name type="common">Two-spotted spider mite</name>
    <dbReference type="NCBI Taxonomy" id="32264"/>
    <lineage>
        <taxon>Eukaryota</taxon>
        <taxon>Metazoa</taxon>
        <taxon>Ecdysozoa</taxon>
        <taxon>Arthropoda</taxon>
        <taxon>Chelicerata</taxon>
        <taxon>Arachnida</taxon>
        <taxon>Acari</taxon>
        <taxon>Acariformes</taxon>
        <taxon>Trombidiformes</taxon>
        <taxon>Prostigmata</taxon>
        <taxon>Eleutherengona</taxon>
        <taxon>Raphignathae</taxon>
        <taxon>Tetranychoidea</taxon>
        <taxon>Tetranychidae</taxon>
        <taxon>Tetranychus</taxon>
    </lineage>
</organism>
<dbReference type="GO" id="GO:0006805">
    <property type="term" value="P:xenobiotic metabolic process"/>
    <property type="evidence" value="ECO:0007669"/>
    <property type="project" value="TreeGrafter"/>
</dbReference>
<dbReference type="GO" id="GO:0005506">
    <property type="term" value="F:iron ion binding"/>
    <property type="evidence" value="ECO:0007669"/>
    <property type="project" value="InterPro"/>
</dbReference>
<dbReference type="GO" id="GO:0006082">
    <property type="term" value="P:organic acid metabolic process"/>
    <property type="evidence" value="ECO:0007669"/>
    <property type="project" value="TreeGrafter"/>
</dbReference>
<evidence type="ECO:0000256" key="2">
    <source>
        <dbReference type="ARBA" id="ARBA00010617"/>
    </source>
</evidence>
<dbReference type="Pfam" id="PF00067">
    <property type="entry name" value="p450"/>
    <property type="match status" value="1"/>
</dbReference>
<comment type="cofactor">
    <cofactor evidence="1 7">
        <name>heme</name>
        <dbReference type="ChEBI" id="CHEBI:30413"/>
    </cofactor>
</comment>
<dbReference type="Proteomes" id="UP000015104">
    <property type="component" value="Unassembled WGS sequence"/>
</dbReference>
<dbReference type="PANTHER" id="PTHR24300:SF375">
    <property type="entry name" value="CYTOCHROME P450 FAMILY"/>
    <property type="match status" value="1"/>
</dbReference>
<dbReference type="OMA" id="CKTRPIM"/>
<evidence type="ECO:0000256" key="3">
    <source>
        <dbReference type="ARBA" id="ARBA00022723"/>
    </source>
</evidence>
<evidence type="ECO:0000256" key="8">
    <source>
        <dbReference type="RuleBase" id="RU000461"/>
    </source>
</evidence>
<dbReference type="GO" id="GO:0005737">
    <property type="term" value="C:cytoplasm"/>
    <property type="evidence" value="ECO:0007669"/>
    <property type="project" value="TreeGrafter"/>
</dbReference>
<dbReference type="PRINTS" id="PR00385">
    <property type="entry name" value="P450"/>
</dbReference>
<dbReference type="InterPro" id="IPR017972">
    <property type="entry name" value="Cyt_P450_CS"/>
</dbReference>
<dbReference type="InterPro" id="IPR001128">
    <property type="entry name" value="Cyt_P450"/>
</dbReference>
<evidence type="ECO:0000256" key="6">
    <source>
        <dbReference type="ARBA" id="ARBA00023033"/>
    </source>
</evidence>
<dbReference type="InterPro" id="IPR002401">
    <property type="entry name" value="Cyt_P450_E_grp-I"/>
</dbReference>
<dbReference type="FunFam" id="1.10.630.10:FF:000036">
    <property type="entry name" value="CYtochrome P450 family"/>
    <property type="match status" value="1"/>
</dbReference>
<evidence type="ECO:0000256" key="4">
    <source>
        <dbReference type="ARBA" id="ARBA00023002"/>
    </source>
</evidence>
<evidence type="ECO:0000256" key="1">
    <source>
        <dbReference type="ARBA" id="ARBA00001971"/>
    </source>
</evidence>